<feature type="transmembrane region" description="Helical" evidence="8">
    <location>
        <begin position="1093"/>
        <end position="1112"/>
    </location>
</feature>
<dbReference type="PANTHER" id="PTHR45965:SF3">
    <property type="entry name" value="INACTIVE RHOMBOID PROTEIN 1"/>
    <property type="match status" value="1"/>
</dbReference>
<keyword evidence="4" id="KW-0256">Endoplasmic reticulum</keyword>
<feature type="transmembrane region" description="Helical" evidence="8">
    <location>
        <begin position="1038"/>
        <end position="1058"/>
    </location>
</feature>
<dbReference type="InterPro" id="IPR035952">
    <property type="entry name" value="Rhomboid-like_sf"/>
</dbReference>
<feature type="compositionally biased region" description="Gly residues" evidence="7">
    <location>
        <begin position="1238"/>
        <end position="1255"/>
    </location>
</feature>
<feature type="compositionally biased region" description="Polar residues" evidence="7">
    <location>
        <begin position="357"/>
        <end position="366"/>
    </location>
</feature>
<reference evidence="10" key="2">
    <citation type="submission" date="2025-05" db="UniProtKB">
        <authorList>
            <consortium name="EnsemblMetazoa"/>
        </authorList>
    </citation>
    <scope>IDENTIFICATION</scope>
    <source>
        <strain evidence="10">Foshan</strain>
    </source>
</reference>
<evidence type="ECO:0000256" key="4">
    <source>
        <dbReference type="ARBA" id="ARBA00022824"/>
    </source>
</evidence>
<feature type="transmembrane region" description="Helical" evidence="8">
    <location>
        <begin position="1005"/>
        <end position="1026"/>
    </location>
</feature>
<feature type="transmembrane region" description="Helical" evidence="8">
    <location>
        <begin position="1150"/>
        <end position="1172"/>
    </location>
</feature>
<dbReference type="InterPro" id="IPR051512">
    <property type="entry name" value="Inactive_Rhomboid"/>
</dbReference>
<feature type="domain" description="Peptidase S54 rhomboid" evidence="9">
    <location>
        <begin position="996"/>
        <end position="1133"/>
    </location>
</feature>
<feature type="region of interest" description="Disordered" evidence="7">
    <location>
        <begin position="1216"/>
        <end position="1255"/>
    </location>
</feature>
<comment type="similarity">
    <text evidence="2">Belongs to the peptidase S54 family.</text>
</comment>
<feature type="region of interest" description="Disordered" evidence="7">
    <location>
        <begin position="432"/>
        <end position="471"/>
    </location>
</feature>
<evidence type="ECO:0000256" key="6">
    <source>
        <dbReference type="ARBA" id="ARBA00023136"/>
    </source>
</evidence>
<dbReference type="Gene3D" id="1.20.1540.10">
    <property type="entry name" value="Rhomboid-like"/>
    <property type="match status" value="1"/>
</dbReference>
<feature type="region of interest" description="Disordered" evidence="7">
    <location>
        <begin position="532"/>
        <end position="571"/>
    </location>
</feature>
<protein>
    <recommendedName>
        <fullName evidence="9">Peptidase S54 rhomboid domain-containing protein</fullName>
    </recommendedName>
</protein>
<evidence type="ECO:0000313" key="10">
    <source>
        <dbReference type="EnsemblMetazoa" id="AALFPA23_009558.P13161"/>
    </source>
</evidence>
<accession>A0ABM1YIT7</accession>
<evidence type="ECO:0000256" key="7">
    <source>
        <dbReference type="SAM" id="MobiDB-lite"/>
    </source>
</evidence>
<keyword evidence="3 8" id="KW-0812">Transmembrane</keyword>
<feature type="compositionally biased region" description="Pro residues" evidence="7">
    <location>
        <begin position="82"/>
        <end position="94"/>
    </location>
</feature>
<dbReference type="Proteomes" id="UP000069940">
    <property type="component" value="Unassembled WGS sequence"/>
</dbReference>
<dbReference type="PANTHER" id="PTHR45965">
    <property type="entry name" value="INACTIVE RHOMBOID PROTEIN"/>
    <property type="match status" value="1"/>
</dbReference>
<evidence type="ECO:0000256" key="5">
    <source>
        <dbReference type="ARBA" id="ARBA00022989"/>
    </source>
</evidence>
<reference evidence="11" key="1">
    <citation type="journal article" date="2015" name="Proc. Natl. Acad. Sci. U.S.A.">
        <title>Genome sequence of the Asian Tiger mosquito, Aedes albopictus, reveals insights into its biology, genetics, and evolution.</title>
        <authorList>
            <person name="Chen X.G."/>
            <person name="Jiang X."/>
            <person name="Gu J."/>
            <person name="Xu M."/>
            <person name="Wu Y."/>
            <person name="Deng Y."/>
            <person name="Zhang C."/>
            <person name="Bonizzoni M."/>
            <person name="Dermauw W."/>
            <person name="Vontas J."/>
            <person name="Armbruster P."/>
            <person name="Huang X."/>
            <person name="Yang Y."/>
            <person name="Zhang H."/>
            <person name="He W."/>
            <person name="Peng H."/>
            <person name="Liu Y."/>
            <person name="Wu K."/>
            <person name="Chen J."/>
            <person name="Lirakis M."/>
            <person name="Topalis P."/>
            <person name="Van Leeuwen T."/>
            <person name="Hall A.B."/>
            <person name="Jiang X."/>
            <person name="Thorpe C."/>
            <person name="Mueller R.L."/>
            <person name="Sun C."/>
            <person name="Waterhouse R.M."/>
            <person name="Yan G."/>
            <person name="Tu Z.J."/>
            <person name="Fang X."/>
            <person name="James A.A."/>
        </authorList>
    </citation>
    <scope>NUCLEOTIDE SEQUENCE [LARGE SCALE GENOMIC DNA]</scope>
    <source>
        <strain evidence="11">Foshan</strain>
    </source>
</reference>
<dbReference type="GeneID" id="109420370"/>
<evidence type="ECO:0000259" key="9">
    <source>
        <dbReference type="Pfam" id="PF01694"/>
    </source>
</evidence>
<feature type="region of interest" description="Disordered" evidence="7">
    <location>
        <begin position="343"/>
        <end position="368"/>
    </location>
</feature>
<feature type="compositionally biased region" description="Polar residues" evidence="7">
    <location>
        <begin position="96"/>
        <end position="105"/>
    </location>
</feature>
<feature type="region of interest" description="Disordered" evidence="7">
    <location>
        <begin position="31"/>
        <end position="52"/>
    </location>
</feature>
<dbReference type="EnsemblMetazoa" id="AALFPA23_009558.R13161">
    <property type="protein sequence ID" value="AALFPA23_009558.P13161"/>
    <property type="gene ID" value="AALFPA23_009558"/>
</dbReference>
<keyword evidence="5 8" id="KW-1133">Transmembrane helix</keyword>
<evidence type="ECO:0000256" key="1">
    <source>
        <dbReference type="ARBA" id="ARBA00004477"/>
    </source>
</evidence>
<name>A0ABM1YIT7_AEDAL</name>
<evidence type="ECO:0000256" key="2">
    <source>
        <dbReference type="ARBA" id="ARBA00009045"/>
    </source>
</evidence>
<feature type="compositionally biased region" description="Basic and acidic residues" evidence="7">
    <location>
        <begin position="532"/>
        <end position="541"/>
    </location>
</feature>
<organism evidence="10 11">
    <name type="scientific">Aedes albopictus</name>
    <name type="common">Asian tiger mosquito</name>
    <name type="synonym">Stegomyia albopicta</name>
    <dbReference type="NCBI Taxonomy" id="7160"/>
    <lineage>
        <taxon>Eukaryota</taxon>
        <taxon>Metazoa</taxon>
        <taxon>Ecdysozoa</taxon>
        <taxon>Arthropoda</taxon>
        <taxon>Hexapoda</taxon>
        <taxon>Insecta</taxon>
        <taxon>Pterygota</taxon>
        <taxon>Neoptera</taxon>
        <taxon>Endopterygota</taxon>
        <taxon>Diptera</taxon>
        <taxon>Nematocera</taxon>
        <taxon>Culicoidea</taxon>
        <taxon>Culicidae</taxon>
        <taxon>Culicinae</taxon>
        <taxon>Aedini</taxon>
        <taxon>Aedes</taxon>
        <taxon>Stegomyia</taxon>
    </lineage>
</organism>
<feature type="transmembrane region" description="Helical" evidence="8">
    <location>
        <begin position="1118"/>
        <end position="1138"/>
    </location>
</feature>
<feature type="compositionally biased region" description="Low complexity" evidence="7">
    <location>
        <begin position="432"/>
        <end position="444"/>
    </location>
</feature>
<proteinExistence type="inferred from homology"/>
<evidence type="ECO:0000256" key="8">
    <source>
        <dbReference type="SAM" id="Phobius"/>
    </source>
</evidence>
<dbReference type="RefSeq" id="XP_019550253.3">
    <property type="nucleotide sequence ID" value="XM_019694708.3"/>
</dbReference>
<evidence type="ECO:0000256" key="3">
    <source>
        <dbReference type="ARBA" id="ARBA00022692"/>
    </source>
</evidence>
<dbReference type="SUPFAM" id="SSF144091">
    <property type="entry name" value="Rhomboid-like"/>
    <property type="match status" value="1"/>
</dbReference>
<dbReference type="Pfam" id="PF01694">
    <property type="entry name" value="Rhomboid"/>
    <property type="match status" value="1"/>
</dbReference>
<feature type="compositionally biased region" description="Polar residues" evidence="7">
    <location>
        <begin position="450"/>
        <end position="467"/>
    </location>
</feature>
<sequence>MSRSRRSSFGHSHYQQQFTVTSTINYGDGLCDNGANAPQNGAPSPSRFSESSYSNLGTRLTAFVTPPSGECYRNDENLRPCCIPPPSSTAPPPSSDRYSTSSAPTSIIAYPDNRNAPHHRSMSPSSRTRYPVPERFRDPPAPKTDQFGNYLMNNPPLMTSSESYNYLTSTVHTPVKRYIPTPPPPENYQQDMGLGPTLMAGLIATKGGINIINQSAPRTPVVSTLPYRLKVEPKVPSVQHLAEDATDHYATPPRARPVKCQQPLCTFTQSATLGRQLCPGAPEYSMLRTPTPVSIMSEPINANPTDEENCYHCNSLRRATGVHQTTQTSGPISPQPLSISSVSMSEMERQSPLSPPSLVSHTSYSHQHPLVAPGDDGRNASSLIISQSHTLNSSCSNPSIIIQYQQQHIQHQQIQQQPLYQQLQQLQQQHAQHQQQSLPLQQIPTPRLQPDSTPSTLQRNTQPQMRTRLSHKQRIKEYLRRSTSQFFGVDQLNEDYEQQKWEDRQKRLAIRRFGPLKEDVVVGRVNEVHADVLNEHSDRPDVLPAQSQDEPETEQNRRQRFNPYYRHDGSDGFQVERKPSVSQMIANGFVFVVQSLRNRIPRKQKQWSRSFAPAHVALNNDDNDLCDGLTPIQEDELFFDIPTLSNQQHVEHDLGADGSRQIYMIDPNRATVSNGWITKSAEIQIQQQRPSRGRNALYQYYGQRITAHILDSVLDNSRRPSSHNIKLLRPESLDDRYDYRPFFTYWVNTTQILVLLLTLLCYGIGPIGTGYEPKTSQVLVTSLSLQMVTHYEQQNIWIGLRRDDLVHVGAKYAPCMRRDTKIMELISKTRKQERETACCIRNDDSGCVQSSQADCSVRGLWPTTISTWKKWSPGDSGPGGRISGSVCGLDPKYCEAPASIAPHEWPDDITKWPICRRNNQVSQKFRMKDHTAEHMVCEVIGHPCCMGITGECRITTREYCDFVRGYFHEEASLCSQVSCLNDVCGMFPFIGTDMPDQFYRLFTSLYLHAGILHILLTLAFQYILLADLERLLGSLRTAILYIGSGIAGNLTSAIFVPYRPEVGPLPSLAGIISSLLTLLILCHWRNLKRPHIALLKVVIVGVLVFGTGVIQWQQNFTGLISGLIFGSTFTLALTPYLHVRKHTRKRKINLIWTCCVLQFVLYMFMFLAFYLFPSPFSLNFVDGNQISSINDNGGLHDSFNPYDTFNYFNNKNSDRGGSADNGAGGGQTPNGHREYDRGGGGGGGRGDNGGRYGNGGAISMSGGTIKNINPKYNNMHSSSSSSSNVNLNAKTNTFKEVAICEKGQCNLRPNA</sequence>
<feature type="transmembrane region" description="Helical" evidence="8">
    <location>
        <begin position="1064"/>
        <end position="1081"/>
    </location>
</feature>
<evidence type="ECO:0000313" key="11">
    <source>
        <dbReference type="Proteomes" id="UP000069940"/>
    </source>
</evidence>
<feature type="region of interest" description="Disordered" evidence="7">
    <location>
        <begin position="82"/>
        <end position="132"/>
    </location>
</feature>
<keyword evidence="11" id="KW-1185">Reference proteome</keyword>
<comment type="subcellular location">
    <subcellularLocation>
        <location evidence="1">Endoplasmic reticulum membrane</location>
        <topology evidence="1">Multi-pass membrane protein</topology>
    </subcellularLocation>
</comment>
<keyword evidence="6 8" id="KW-0472">Membrane</keyword>
<dbReference type="InterPro" id="IPR022764">
    <property type="entry name" value="Peptidase_S54_rhomboid_dom"/>
</dbReference>